<dbReference type="InterPro" id="IPR036188">
    <property type="entry name" value="FAD/NAD-bd_sf"/>
</dbReference>
<evidence type="ECO:0000313" key="1">
    <source>
        <dbReference type="EMBL" id="MCT9810829.1"/>
    </source>
</evidence>
<proteinExistence type="predicted"/>
<protein>
    <submittedName>
        <fullName evidence="1">FAD-binding oxidoreductase</fullName>
    </submittedName>
</protein>
<accession>A0ABT2PLW0</accession>
<organism evidence="1 2">
    <name type="scientific">Acidovorax bellezanensis</name>
    <dbReference type="NCBI Taxonomy" id="2976702"/>
    <lineage>
        <taxon>Bacteria</taxon>
        <taxon>Pseudomonadati</taxon>
        <taxon>Pseudomonadota</taxon>
        <taxon>Betaproteobacteria</taxon>
        <taxon>Burkholderiales</taxon>
        <taxon>Comamonadaceae</taxon>
        <taxon>Acidovorax</taxon>
    </lineage>
</organism>
<dbReference type="Gene3D" id="3.50.50.60">
    <property type="entry name" value="FAD/NAD(P)-binding domain"/>
    <property type="match status" value="1"/>
</dbReference>
<keyword evidence="2" id="KW-1185">Reference proteome</keyword>
<dbReference type="PRINTS" id="PR00368">
    <property type="entry name" value="FADPNR"/>
</dbReference>
<dbReference type="RefSeq" id="WP_261499961.1">
    <property type="nucleotide sequence ID" value="NZ_JAODYH010000004.1"/>
</dbReference>
<dbReference type="SUPFAM" id="SSF51971">
    <property type="entry name" value="Nucleotide-binding domain"/>
    <property type="match status" value="1"/>
</dbReference>
<gene>
    <name evidence="1" type="ORF">N0K08_09295</name>
</gene>
<reference evidence="1 2" key="1">
    <citation type="submission" date="2022-09" db="EMBL/GenBank/DDBJ databases">
        <title>Draft genome of isolate Be4.</title>
        <authorList>
            <person name="Sanchez-Castro I."/>
            <person name="Martinez-Rodriguez P."/>
            <person name="Descostes M."/>
            <person name="Merroun M."/>
        </authorList>
    </citation>
    <scope>NUCLEOTIDE SEQUENCE [LARGE SCALE GENOMIC DNA]</scope>
    <source>
        <strain evidence="1 2">Be4</strain>
    </source>
</reference>
<comment type="caution">
    <text evidence="1">The sequence shown here is derived from an EMBL/GenBank/DDBJ whole genome shotgun (WGS) entry which is preliminary data.</text>
</comment>
<dbReference type="EMBL" id="JAODYH010000004">
    <property type="protein sequence ID" value="MCT9810829.1"/>
    <property type="molecule type" value="Genomic_DNA"/>
</dbReference>
<sequence>MNTTDVSASIARLGNGLAVLANKCAAKTFDISSGMVYASMRDQIVRAQLLVRDLKQADPHCNRLLIVGAGLAGVCAAAHASALGIETVVLETNKKAFELQSRVSTRMVGPFMYEWPSIECQLQHYPPETTTLGEPILGTPNWNSTSPMPSSELATQLHNWLTTVMLTQKEPPQFRFQVPAAWTREYVTHFVAAASSGQPLPSLGCPPPTPSVPNPSHSAFVPDYVILAAGMGEERVHLVDGDPQGMRGLPFWRDDDLRASGIENIEVAVFGAGDGALQDVLRLVTKHDHPLALIEALESGSTSIRDEINQVRPLLASLEQQSRLFATWSRDTNVYDLIDKQCEQLCEDLAKNPKVQEKILSELRIGTGRVHHVYREQYLTRAYLLNRFCVHLINACQHSMPHSQNIKYVRYKETTVLSAVAASTPITAGGGGTIQLSGGLSIVPAKLVVRFGPDKQWIESSQIVRLTPKTHPDRISMSAIPLPYIVSA</sequence>
<name>A0ABT2PLW0_9BURK</name>
<dbReference type="Proteomes" id="UP001525968">
    <property type="component" value="Unassembled WGS sequence"/>
</dbReference>
<evidence type="ECO:0000313" key="2">
    <source>
        <dbReference type="Proteomes" id="UP001525968"/>
    </source>
</evidence>